<reference evidence="7 8" key="1">
    <citation type="journal article" date="2023" name="Commun. Biol.">
        <title>Reorganization of the ancestral sex-determining regions during the evolution of trioecy in Pleodorina starrii.</title>
        <authorList>
            <person name="Takahashi K."/>
            <person name="Suzuki S."/>
            <person name="Kawai-Toyooka H."/>
            <person name="Yamamoto K."/>
            <person name="Hamaji T."/>
            <person name="Ootsuki R."/>
            <person name="Yamaguchi H."/>
            <person name="Kawachi M."/>
            <person name="Higashiyama T."/>
            <person name="Nozaki H."/>
        </authorList>
    </citation>
    <scope>NUCLEOTIDE SEQUENCE [LARGE SCALE GENOMIC DNA]</scope>
    <source>
        <strain evidence="7 8">NIES-4479</strain>
    </source>
</reference>
<feature type="coiled-coil region" evidence="4">
    <location>
        <begin position="1336"/>
        <end position="1651"/>
    </location>
</feature>
<feature type="coiled-coil region" evidence="4">
    <location>
        <begin position="1851"/>
        <end position="1939"/>
    </location>
</feature>
<evidence type="ECO:0000313" key="7">
    <source>
        <dbReference type="EMBL" id="GLC56146.1"/>
    </source>
</evidence>
<feature type="coiled-coil region" evidence="4">
    <location>
        <begin position="2199"/>
        <end position="2272"/>
    </location>
</feature>
<feature type="coiled-coil region" evidence="4">
    <location>
        <begin position="1203"/>
        <end position="1258"/>
    </location>
</feature>
<name>A0A9W6F585_9CHLO</name>
<keyword evidence="2 3" id="KW-0505">Motor protein</keyword>
<feature type="coiled-coil region" evidence="4">
    <location>
        <begin position="2347"/>
        <end position="2374"/>
    </location>
</feature>
<dbReference type="EMBL" id="BRXU01000015">
    <property type="protein sequence ID" value="GLC56146.1"/>
    <property type="molecule type" value="Genomic_DNA"/>
</dbReference>
<dbReference type="Proteomes" id="UP001165080">
    <property type="component" value="Unassembled WGS sequence"/>
</dbReference>
<feature type="coiled-coil region" evidence="4">
    <location>
        <begin position="2296"/>
        <end position="2323"/>
    </location>
</feature>
<comment type="similarity">
    <text evidence="3">Belongs to the TRAFAC class myosin-kinesin ATPase superfamily. Kinesin family.</text>
</comment>
<evidence type="ECO:0000313" key="8">
    <source>
        <dbReference type="Proteomes" id="UP001165080"/>
    </source>
</evidence>
<feature type="region of interest" description="Disordered" evidence="5">
    <location>
        <begin position="2374"/>
        <end position="2405"/>
    </location>
</feature>
<dbReference type="InterPro" id="IPR036961">
    <property type="entry name" value="Kinesin_motor_dom_sf"/>
</dbReference>
<accession>A0A9W6F585</accession>
<dbReference type="InterPro" id="IPR027640">
    <property type="entry name" value="Kinesin-like_fam"/>
</dbReference>
<dbReference type="GO" id="GO:0003777">
    <property type="term" value="F:microtubule motor activity"/>
    <property type="evidence" value="ECO:0007669"/>
    <property type="project" value="InterPro"/>
</dbReference>
<feature type="coiled-coil region" evidence="4">
    <location>
        <begin position="1722"/>
        <end position="1777"/>
    </location>
</feature>
<sequence length="2405" mass="263795">MVNGFNSTVFAYGQTSSGKTHTMRGTVECPGIIPLAVDEAFKLIESTETREYLIRVSYMEIYNEEVNDLLAPENVKLPIHESKENGPYVCGLREDIVTSPDQVLALLETGEANRHTGSTKMNEKSSRSHTIFRMVVESRAVDAEKDDAGAVLVSALSLVDLAGSERVAKTGAEGTRMREGVSINKSLLTLGNVIEKLSDGALAKGSHIPYRDSKLTRILQPSLGGNAKTAIICAMTPAWCHREESHITLRFACRAKRVVNNAIVNEVLSDAAVLKRQAKEIEELKKKLAAGNGGGAFSDDQINGLRAQLLRSEQEKELMRVKLQEEQQEKEKARQDAERAQKEAANTKKLLFQSRDEPAESSGGYRKNSRRETWCPGKSAWAAPAEPPSSDTPTHSGGGDSSQRKRSIQRGDGAGPRKSTAELSTLLEEDEEDDDVVECSMRKRSRREYSSVSEYMQEDDVEDGDEDSGAFDLCQSMERIMASLPAQDRTVLTQYMQLHQETEERVENLERDLEQERQAAQEARNDRSASDALSQQLEHAKWQARQAEKKIEELQAMYRSAEQERDTLSASCAQLESAMDALSNDFNARCKEAAEKCAAAKEQAKEAKAELIDVRAKLERREYEFGKLESKEAESKAKLEEAEAKLKRTLEEMDSTKAAFQELETRKRAPLYQKKQEEELKAAVEKAQECEVRAIEAELRVKELRATMEAVQKELSDLQDSASTAARQAEQTHKDLIEGHALELQRLAAESALQQEHHDEAVATLRAQLDELEATRASLDEQLRGRDQQLAALQEDATVLKARIGELEAQEVELQACAVAAQEKIAHLEQTAEAEALAHEAALAALQQQHTDALTVHEQAHLEALSSANAQHGQVAAQLEGKLAESKASMVQLEEELRAARERAEVLVKASLDQTQAAAAEKADLQRQVAELSAKVQEASGALKAKEELKEERLRSKQEIATLKAELQKLQLESKSGAKGKDLAQKEIDALKKRLTDTETKLRAALQDKTAALQEKGNLERQLKQHHSQKLTLEKTLEKKDALECKKRESMMVKSKEVLNTVEERLRTTIVEAQKLQMDLTAKQSECSGLEEQLHEQQTQNARLQDDVAKLGMECAELRGQLECLEFQHKEATGQLQSSQAELELARSACEQKASDLAQLQAKLAEADECEQRNSATIVEMRCQHDTLRDENGALRAAVDAARQAAEDTALRASQERADLEAAAASSSEEKRNLEAALKAARETLTTTQAELVNATAAHAYTQGQWQSAQGELQVLSASLKQREAQLEQCKVDLAGAVEAEQRLNAALADMRSQHDVLVQETGALQAAVRDSQAARAAGEDARQAAEDKVRQARAEAASLHQALTSREEAEQALRSQLAAAEESLAVARADLSANASMQEKLRGESVAQAMRANEALSAAQQCSEALEAELVTVRSQLVEAQALAASAATASDLNRALAVAQQRSEALEAELVTVRSQLVEAQALAASAATASDLNRALAVAQQRSEALEAELVTVRSQLVEAQALAASAATASDLNRALAVAQQRSEALEAELVTVRSQLVEAQALAASAATASDLNRALAVAQQRSEALEAELVTVRSQLVEAQALAASAATTSDLNRSLAAGPRLLPVDELQRRLNELIATNQELDTLNFSLTEQQVALTAERDTLASQLADALATHEELKCSVAQHVQQQQRLQHDTDGLSTRLANRQPDAEAQRRIEAALQDARQEAELQIVELQGRVTQLQAAAVAAAEAHSELQQRYDALQQERLAIEQQLSHLRTCPGGALQVVEAAAGNSSADAEILGLRARVADLLQRQADLEVDMSDVQAAHNVAVAERMTLERQSAVRVLELETANLRLQDDLAALQQLLPADNDTDANQQRAAFAAELSALRLARANAEANVQKLDADLRSAEDKIQGLQDALTAATAARASAEAQANEQVNSLLLGYDQLTLQCAQLQTDLNGKSADAEALRVDLAQAVEKQQDAERRGADLANMLSVLRAELMATAASRDEVVKRLAEVESRAAECQELQLQVRSLQVDAVRLTKDAADAKAAATSLDAEVQELLESNTLLESQAQLASRPPGSDPAEIAVLAARLQESERLRSTLEQQVFELQQSLSAASVQQRAWARELDEARAGLEAQLATATQVCRHLQEKNAALDGELQAVRAQLAAEGSGHPLSERLHELQSHLQLQEDRHRLAAQELQDELAALQQHVEEKQRLEASLTQRVQVLSTEVRKLRDFQDELRMTAEQREAALNAEKLQLESQIHWLTEQNQRLQEGQMEGQVPQAVPDVDQRLQALEEELRKSRRAEAKLTAMLYRLRKDVEASKENKLDMQKLVELRSSEYDMDFLTAKCKRLQQRLADAQAHGSAGSKAQPLGSAGAFIDKENLPLMQQQQRR</sequence>
<evidence type="ECO:0000256" key="3">
    <source>
        <dbReference type="PROSITE-ProRule" id="PRU00283"/>
    </source>
</evidence>
<dbReference type="InterPro" id="IPR001752">
    <property type="entry name" value="Kinesin_motor_dom"/>
</dbReference>
<proteinExistence type="inferred from homology"/>
<dbReference type="PRINTS" id="PR00380">
    <property type="entry name" value="KINESINHEAVY"/>
</dbReference>
<evidence type="ECO:0000256" key="5">
    <source>
        <dbReference type="SAM" id="MobiDB-lite"/>
    </source>
</evidence>
<dbReference type="GO" id="GO:0005524">
    <property type="term" value="F:ATP binding"/>
    <property type="evidence" value="ECO:0007669"/>
    <property type="project" value="UniProtKB-UniRule"/>
</dbReference>
<feature type="compositionally biased region" description="Acidic residues" evidence="5">
    <location>
        <begin position="427"/>
        <end position="437"/>
    </location>
</feature>
<feature type="binding site" evidence="3">
    <location>
        <begin position="13"/>
        <end position="20"/>
    </location>
    <ligand>
        <name>ATP</name>
        <dbReference type="ChEBI" id="CHEBI:30616"/>
    </ligand>
</feature>
<keyword evidence="8" id="KW-1185">Reference proteome</keyword>
<keyword evidence="3" id="KW-0067">ATP-binding</keyword>
<dbReference type="GO" id="GO:0007018">
    <property type="term" value="P:microtubule-based movement"/>
    <property type="evidence" value="ECO:0007669"/>
    <property type="project" value="InterPro"/>
</dbReference>
<feature type="coiled-coil region" evidence="4">
    <location>
        <begin position="1073"/>
        <end position="1163"/>
    </location>
</feature>
<dbReference type="Gene3D" id="3.40.850.10">
    <property type="entry name" value="Kinesin motor domain"/>
    <property type="match status" value="1"/>
</dbReference>
<feature type="region of interest" description="Disordered" evidence="5">
    <location>
        <begin position="323"/>
        <end position="468"/>
    </location>
</feature>
<protein>
    <recommendedName>
        <fullName evidence="6">Kinesin motor domain-containing protein</fullName>
    </recommendedName>
</protein>
<dbReference type="PANTHER" id="PTHR47968:SF75">
    <property type="entry name" value="CENTROMERE-ASSOCIATED PROTEIN E"/>
    <property type="match status" value="1"/>
</dbReference>
<comment type="caution">
    <text evidence="7">The sequence shown here is derived from an EMBL/GenBank/DDBJ whole genome shotgun (WGS) entry which is preliminary data.</text>
</comment>
<keyword evidence="3" id="KW-0547">Nucleotide-binding</keyword>
<keyword evidence="1 4" id="KW-0175">Coiled coil</keyword>
<dbReference type="GO" id="GO:0008017">
    <property type="term" value="F:microtubule binding"/>
    <property type="evidence" value="ECO:0007669"/>
    <property type="project" value="InterPro"/>
</dbReference>
<feature type="region of interest" description="Disordered" evidence="5">
    <location>
        <begin position="508"/>
        <end position="541"/>
    </location>
</feature>
<evidence type="ECO:0000259" key="6">
    <source>
        <dbReference type="PROSITE" id="PS50067"/>
    </source>
</evidence>
<feature type="coiled-coil region" evidence="4">
    <location>
        <begin position="1972"/>
        <end position="2174"/>
    </location>
</feature>
<dbReference type="PROSITE" id="PS50067">
    <property type="entry name" value="KINESIN_MOTOR_2"/>
    <property type="match status" value="1"/>
</dbReference>
<feature type="compositionally biased region" description="Basic and acidic residues" evidence="5">
    <location>
        <begin position="508"/>
        <end position="529"/>
    </location>
</feature>
<dbReference type="SUPFAM" id="SSF52540">
    <property type="entry name" value="P-loop containing nucleoside triphosphate hydrolases"/>
    <property type="match status" value="1"/>
</dbReference>
<evidence type="ECO:0000256" key="2">
    <source>
        <dbReference type="ARBA" id="ARBA00023175"/>
    </source>
</evidence>
<evidence type="ECO:0000256" key="1">
    <source>
        <dbReference type="ARBA" id="ARBA00023054"/>
    </source>
</evidence>
<dbReference type="Pfam" id="PF00225">
    <property type="entry name" value="Kinesin"/>
    <property type="match status" value="1"/>
</dbReference>
<evidence type="ECO:0000256" key="4">
    <source>
        <dbReference type="SAM" id="Coils"/>
    </source>
</evidence>
<dbReference type="InterPro" id="IPR027417">
    <property type="entry name" value="P-loop_NTPase"/>
</dbReference>
<dbReference type="SMART" id="SM00129">
    <property type="entry name" value="KISc"/>
    <property type="match status" value="1"/>
</dbReference>
<feature type="coiled-coil region" evidence="4">
    <location>
        <begin position="755"/>
        <end position="849"/>
    </location>
</feature>
<feature type="compositionally biased region" description="Acidic residues" evidence="5">
    <location>
        <begin position="456"/>
        <end position="468"/>
    </location>
</feature>
<organism evidence="7 8">
    <name type="scientific">Pleodorina starrii</name>
    <dbReference type="NCBI Taxonomy" id="330485"/>
    <lineage>
        <taxon>Eukaryota</taxon>
        <taxon>Viridiplantae</taxon>
        <taxon>Chlorophyta</taxon>
        <taxon>core chlorophytes</taxon>
        <taxon>Chlorophyceae</taxon>
        <taxon>CS clade</taxon>
        <taxon>Chlamydomonadales</taxon>
        <taxon>Volvocaceae</taxon>
        <taxon>Pleodorina</taxon>
    </lineage>
</organism>
<gene>
    <name evidence="7" type="primary">PLESTMB000094</name>
    <name evidence="7" type="ORF">PLESTB_001073600</name>
</gene>
<feature type="compositionally biased region" description="Basic and acidic residues" evidence="5">
    <location>
        <begin position="323"/>
        <end position="346"/>
    </location>
</feature>
<feature type="coiled-coil region" evidence="4">
    <location>
        <begin position="876"/>
        <end position="1029"/>
    </location>
</feature>
<feature type="domain" description="Kinesin motor" evidence="6">
    <location>
        <begin position="1"/>
        <end position="258"/>
    </location>
</feature>
<dbReference type="PANTHER" id="PTHR47968">
    <property type="entry name" value="CENTROMERE PROTEIN E"/>
    <property type="match status" value="1"/>
</dbReference>